<evidence type="ECO:0000256" key="10">
    <source>
        <dbReference type="RuleBase" id="RU361207"/>
    </source>
</evidence>
<dbReference type="GO" id="GO:0004134">
    <property type="term" value="F:4-alpha-glucanotransferase activity"/>
    <property type="evidence" value="ECO:0007669"/>
    <property type="project" value="UniProtKB-EC"/>
</dbReference>
<name>A0A3E4LJM1_9FIRM</name>
<reference evidence="12 13" key="1">
    <citation type="submission" date="2018-08" db="EMBL/GenBank/DDBJ databases">
        <title>A genome reference for cultivated species of the human gut microbiota.</title>
        <authorList>
            <person name="Zou Y."/>
            <person name="Xue W."/>
            <person name="Luo G."/>
        </authorList>
    </citation>
    <scope>NUCLEOTIDE SEQUENCE [LARGE SCALE GENOMIC DNA]</scope>
    <source>
        <strain evidence="12 13">TF11-7</strain>
    </source>
</reference>
<dbReference type="InterPro" id="IPR017853">
    <property type="entry name" value="GH"/>
</dbReference>
<dbReference type="SUPFAM" id="SSF51445">
    <property type="entry name" value="(Trans)glycosidases"/>
    <property type="match status" value="1"/>
</dbReference>
<proteinExistence type="inferred from homology"/>
<keyword evidence="7 10" id="KW-0119">Carbohydrate metabolism</keyword>
<evidence type="ECO:0000256" key="5">
    <source>
        <dbReference type="ARBA" id="ARBA00022676"/>
    </source>
</evidence>
<dbReference type="Pfam" id="PF02446">
    <property type="entry name" value="Glyco_hydro_77"/>
    <property type="match status" value="1"/>
</dbReference>
<dbReference type="EMBL" id="QSQN01000035">
    <property type="protein sequence ID" value="RGK37653.1"/>
    <property type="molecule type" value="Genomic_DNA"/>
</dbReference>
<evidence type="ECO:0000313" key="12">
    <source>
        <dbReference type="EMBL" id="RGK37653.1"/>
    </source>
</evidence>
<dbReference type="Proteomes" id="UP000260793">
    <property type="component" value="Unassembled WGS sequence"/>
</dbReference>
<dbReference type="Gene3D" id="3.20.20.80">
    <property type="entry name" value="Glycosidases"/>
    <property type="match status" value="1"/>
</dbReference>
<evidence type="ECO:0000256" key="2">
    <source>
        <dbReference type="ARBA" id="ARBA00005684"/>
    </source>
</evidence>
<comment type="similarity">
    <text evidence="2 10">Belongs to the disproportionating enzyme family.</text>
</comment>
<evidence type="ECO:0000256" key="9">
    <source>
        <dbReference type="ARBA" id="ARBA00031501"/>
    </source>
</evidence>
<dbReference type="PANTHER" id="PTHR32438:SF5">
    <property type="entry name" value="4-ALPHA-GLUCANOTRANSFERASE DPE1, CHLOROPLASTIC_AMYLOPLASTIC"/>
    <property type="match status" value="1"/>
</dbReference>
<keyword evidence="5 10" id="KW-0328">Glycosyltransferase</keyword>
<evidence type="ECO:0000256" key="4">
    <source>
        <dbReference type="ARBA" id="ARBA00020295"/>
    </source>
</evidence>
<feature type="region of interest" description="Disordered" evidence="11">
    <location>
        <begin position="498"/>
        <end position="522"/>
    </location>
</feature>
<evidence type="ECO:0000256" key="8">
    <source>
        <dbReference type="ARBA" id="ARBA00031423"/>
    </source>
</evidence>
<comment type="catalytic activity">
    <reaction evidence="1 10">
        <text>Transfers a segment of a (1-&gt;4)-alpha-D-glucan to a new position in an acceptor, which may be glucose or a (1-&gt;4)-alpha-D-glucan.</text>
        <dbReference type="EC" id="2.4.1.25"/>
    </reaction>
</comment>
<sequence length="522" mass="61216">MKRASGVLMPVFSLPSKYGIGCFSKEAYKFVDQLKKAGQSYWQILPLGPTGYGDSPYQSFSTYAGNPYFIDLKTLVKEELLTKKECKEVRCKEQKKIDYEKIYQNRFKILKKAYRRFQKNDKYEKFLEENAFWLEDYCMYMAIKDAHEGKSWSEWEELLKKREKTALEKVKEELEDEIGFYQFQQYEFDRQWKKLHTYAKEQGIQIIGDIPIYVAFDSADAWAAPELFQFDEENNPIRVAGCPPDAFAKTGQLWGNPLYNWEYHQKTGYAWWIQRIRYCFQHYDVVRIDHFRGFDEYYAIPYGESTAENGTWMPGPGMKLFQAIEKELGRPEIIAEDLGFLTESVLQMLKESGFPGMKVLQFAFDPSGESVYLPHRYSENCVVYTGTHDNDTTRGWYRTLDKESRDFAKEYMGVSRLDDDTLTWDFMRLAMGSAAQLCVTPIQDILGIDGSGRINMPSTLGGNWTWQMEKGAFDKKIVHKLYRMTQLYGRLNEQIKKQPEPGMENLKCKEKRVGKNKKLRKE</sequence>
<dbReference type="GO" id="GO:0005975">
    <property type="term" value="P:carbohydrate metabolic process"/>
    <property type="evidence" value="ECO:0007669"/>
    <property type="project" value="InterPro"/>
</dbReference>
<protein>
    <recommendedName>
        <fullName evidence="4 10">4-alpha-glucanotransferase</fullName>
        <ecNumber evidence="3 10">2.4.1.25</ecNumber>
    </recommendedName>
    <alternativeName>
        <fullName evidence="8 10">Amylomaltase</fullName>
    </alternativeName>
    <alternativeName>
        <fullName evidence="9 10">Disproportionating enzyme</fullName>
    </alternativeName>
</protein>
<evidence type="ECO:0000256" key="3">
    <source>
        <dbReference type="ARBA" id="ARBA00012560"/>
    </source>
</evidence>
<evidence type="ECO:0000256" key="7">
    <source>
        <dbReference type="ARBA" id="ARBA00023277"/>
    </source>
</evidence>
<gene>
    <name evidence="12" type="primary">malQ</name>
    <name evidence="12" type="ORF">DXD17_11750</name>
</gene>
<dbReference type="RefSeq" id="WP_117688534.1">
    <property type="nucleotide sequence ID" value="NZ_DXNI01000064.1"/>
</dbReference>
<keyword evidence="6 10" id="KW-0808">Transferase</keyword>
<evidence type="ECO:0000256" key="1">
    <source>
        <dbReference type="ARBA" id="ARBA00000439"/>
    </source>
</evidence>
<evidence type="ECO:0000313" key="13">
    <source>
        <dbReference type="Proteomes" id="UP000260793"/>
    </source>
</evidence>
<comment type="caution">
    <text evidence="12">The sequence shown here is derived from an EMBL/GenBank/DDBJ whole genome shotgun (WGS) entry which is preliminary data.</text>
</comment>
<dbReference type="NCBIfam" id="TIGR00217">
    <property type="entry name" value="malQ"/>
    <property type="match status" value="1"/>
</dbReference>
<evidence type="ECO:0000256" key="6">
    <source>
        <dbReference type="ARBA" id="ARBA00022679"/>
    </source>
</evidence>
<accession>A0A3E4LJM1</accession>
<dbReference type="AlphaFoldDB" id="A0A3E4LJM1"/>
<evidence type="ECO:0000256" key="11">
    <source>
        <dbReference type="SAM" id="MobiDB-lite"/>
    </source>
</evidence>
<dbReference type="InterPro" id="IPR003385">
    <property type="entry name" value="Glyco_hydro_77"/>
</dbReference>
<dbReference type="NCBIfam" id="NF011080">
    <property type="entry name" value="PRK14508.1-3"/>
    <property type="match status" value="1"/>
</dbReference>
<dbReference type="EC" id="2.4.1.25" evidence="3 10"/>
<organism evidence="12 13">
    <name type="scientific">[Ruminococcus] lactaris</name>
    <dbReference type="NCBI Taxonomy" id="46228"/>
    <lineage>
        <taxon>Bacteria</taxon>
        <taxon>Bacillati</taxon>
        <taxon>Bacillota</taxon>
        <taxon>Clostridia</taxon>
        <taxon>Lachnospirales</taxon>
        <taxon>Lachnospiraceae</taxon>
        <taxon>Mediterraneibacter</taxon>
    </lineage>
</organism>
<dbReference type="PANTHER" id="PTHR32438">
    <property type="entry name" value="4-ALPHA-GLUCANOTRANSFERASE DPE1, CHLOROPLASTIC/AMYLOPLASTIC"/>
    <property type="match status" value="1"/>
</dbReference>